<protein>
    <submittedName>
        <fullName evidence="5">AraC-type DNA-binding protein</fullName>
    </submittedName>
</protein>
<evidence type="ECO:0000256" key="2">
    <source>
        <dbReference type="ARBA" id="ARBA00023125"/>
    </source>
</evidence>
<keyword evidence="6" id="KW-1185">Reference proteome</keyword>
<feature type="domain" description="HTH araC/xylS-type" evidence="4">
    <location>
        <begin position="182"/>
        <end position="280"/>
    </location>
</feature>
<evidence type="ECO:0000256" key="1">
    <source>
        <dbReference type="ARBA" id="ARBA00023015"/>
    </source>
</evidence>
<dbReference type="PANTHER" id="PTHR43280:SF28">
    <property type="entry name" value="HTH-TYPE TRANSCRIPTIONAL ACTIVATOR RHAS"/>
    <property type="match status" value="1"/>
</dbReference>
<evidence type="ECO:0000256" key="3">
    <source>
        <dbReference type="ARBA" id="ARBA00023163"/>
    </source>
</evidence>
<keyword evidence="1" id="KW-0805">Transcription regulation</keyword>
<dbReference type="CDD" id="cd02209">
    <property type="entry name" value="cupin_XRE_C"/>
    <property type="match status" value="1"/>
</dbReference>
<evidence type="ECO:0000313" key="6">
    <source>
        <dbReference type="Proteomes" id="UP000198666"/>
    </source>
</evidence>
<dbReference type="PROSITE" id="PS01124">
    <property type="entry name" value="HTH_ARAC_FAMILY_2"/>
    <property type="match status" value="1"/>
</dbReference>
<name>A0A1G6WU70_9BACI</name>
<keyword evidence="3" id="KW-0804">Transcription</keyword>
<dbReference type="PANTHER" id="PTHR43280">
    <property type="entry name" value="ARAC-FAMILY TRANSCRIPTIONAL REGULATOR"/>
    <property type="match status" value="1"/>
</dbReference>
<organism evidence="5 6">
    <name type="scientific">Terribacillus halophilus</name>
    <dbReference type="NCBI Taxonomy" id="361279"/>
    <lineage>
        <taxon>Bacteria</taxon>
        <taxon>Bacillati</taxon>
        <taxon>Bacillota</taxon>
        <taxon>Bacilli</taxon>
        <taxon>Bacillales</taxon>
        <taxon>Bacillaceae</taxon>
        <taxon>Terribacillus</taxon>
    </lineage>
</organism>
<dbReference type="SUPFAM" id="SSF46689">
    <property type="entry name" value="Homeodomain-like"/>
    <property type="match status" value="2"/>
</dbReference>
<dbReference type="Gene3D" id="1.10.10.60">
    <property type="entry name" value="Homeodomain-like"/>
    <property type="match status" value="2"/>
</dbReference>
<dbReference type="InterPro" id="IPR037923">
    <property type="entry name" value="HTH-like"/>
</dbReference>
<evidence type="ECO:0000313" key="5">
    <source>
        <dbReference type="EMBL" id="SDD69438.1"/>
    </source>
</evidence>
<sequence>MSLYDVSLRSQANYPYVTFYYYKEWQDFAMELHEHDSVEIMYVMCGSCKIELEGETLHLKKGQFIIIDANVPHRLHVQSEKKCRMANVEFAFRPGVTNYLPFKQVVEETPSLLQMLCDYQPYLLFLDSNDIYGCLKNVILELDKKGTSTDFMVQLLLSQLMIRISELANRNDYAPEQNLYNKKAVEFIHQNYDRDIRVKDIADAVHLHPGYLHRVFKETMGCSINHYLILHRMKKAKELIAQTDIRITDVPYYIGVNTQQYFSTIFRKYTGNTPMEFRREQQRLHLQSDDFIKK</sequence>
<dbReference type="InterPro" id="IPR018060">
    <property type="entry name" value="HTH_AraC"/>
</dbReference>
<dbReference type="SUPFAM" id="SSF51215">
    <property type="entry name" value="Regulatory protein AraC"/>
    <property type="match status" value="1"/>
</dbReference>
<dbReference type="Pfam" id="PF12833">
    <property type="entry name" value="HTH_18"/>
    <property type="match status" value="1"/>
</dbReference>
<dbReference type="EMBL" id="FMZB01000018">
    <property type="protein sequence ID" value="SDD69438.1"/>
    <property type="molecule type" value="Genomic_DNA"/>
</dbReference>
<dbReference type="Pfam" id="PF02311">
    <property type="entry name" value="AraC_binding"/>
    <property type="match status" value="1"/>
</dbReference>
<dbReference type="SMART" id="SM00342">
    <property type="entry name" value="HTH_ARAC"/>
    <property type="match status" value="1"/>
</dbReference>
<reference evidence="6" key="1">
    <citation type="submission" date="2016-10" db="EMBL/GenBank/DDBJ databases">
        <authorList>
            <person name="Varghese N."/>
            <person name="Submissions S."/>
        </authorList>
    </citation>
    <scope>NUCLEOTIDE SEQUENCE [LARGE SCALE GENOMIC DNA]</scope>
    <source>
        <strain evidence="6">DSM 21620</strain>
    </source>
</reference>
<dbReference type="GO" id="GO:0003700">
    <property type="term" value="F:DNA-binding transcription factor activity"/>
    <property type="evidence" value="ECO:0007669"/>
    <property type="project" value="InterPro"/>
</dbReference>
<dbReference type="InterPro" id="IPR009057">
    <property type="entry name" value="Homeodomain-like_sf"/>
</dbReference>
<dbReference type="InterPro" id="IPR014710">
    <property type="entry name" value="RmlC-like_jellyroll"/>
</dbReference>
<dbReference type="AlphaFoldDB" id="A0A1G6WU70"/>
<dbReference type="RefSeq" id="WP_093728777.1">
    <property type="nucleotide sequence ID" value="NZ_FMZB01000018.1"/>
</dbReference>
<dbReference type="Proteomes" id="UP000198666">
    <property type="component" value="Unassembled WGS sequence"/>
</dbReference>
<dbReference type="GO" id="GO:0043565">
    <property type="term" value="F:sequence-specific DNA binding"/>
    <property type="evidence" value="ECO:0007669"/>
    <property type="project" value="InterPro"/>
</dbReference>
<dbReference type="STRING" id="361279.SAMN05421663_11817"/>
<gene>
    <name evidence="5" type="ORF">SAMN05421663_11817</name>
</gene>
<evidence type="ECO:0000259" key="4">
    <source>
        <dbReference type="PROSITE" id="PS01124"/>
    </source>
</evidence>
<keyword evidence="2 5" id="KW-0238">DNA-binding</keyword>
<dbReference type="Gene3D" id="2.60.120.10">
    <property type="entry name" value="Jelly Rolls"/>
    <property type="match status" value="1"/>
</dbReference>
<accession>A0A1G6WU70</accession>
<proteinExistence type="predicted"/>
<dbReference type="InterPro" id="IPR003313">
    <property type="entry name" value="AraC-bd"/>
</dbReference>
<dbReference type="OrthoDB" id="9807321at2"/>